<dbReference type="GO" id="GO:0016020">
    <property type="term" value="C:membrane"/>
    <property type="evidence" value="ECO:0007669"/>
    <property type="project" value="UniProtKB-SubCell"/>
</dbReference>
<dbReference type="SUPFAM" id="SSF161098">
    <property type="entry name" value="MetI-like"/>
    <property type="match status" value="1"/>
</dbReference>
<feature type="non-terminal residue" evidence="7">
    <location>
        <position position="1"/>
    </location>
</feature>
<accession>X1MD85</accession>
<dbReference type="InterPro" id="IPR000515">
    <property type="entry name" value="MetI-like"/>
</dbReference>
<evidence type="ECO:0000256" key="2">
    <source>
        <dbReference type="ARBA" id="ARBA00022692"/>
    </source>
</evidence>
<keyword evidence="3 5" id="KW-1133">Transmembrane helix</keyword>
<dbReference type="CDD" id="cd06261">
    <property type="entry name" value="TM_PBP2"/>
    <property type="match status" value="1"/>
</dbReference>
<name>X1MD85_9ZZZZ</name>
<gene>
    <name evidence="7" type="ORF">S06H3_30531</name>
</gene>
<feature type="transmembrane region" description="Helical" evidence="5">
    <location>
        <begin position="109"/>
        <end position="130"/>
    </location>
</feature>
<feature type="domain" description="ABC transmembrane type-1" evidence="6">
    <location>
        <begin position="1"/>
        <end position="131"/>
    </location>
</feature>
<dbReference type="Gene3D" id="1.10.3720.10">
    <property type="entry name" value="MetI-like"/>
    <property type="match status" value="1"/>
</dbReference>
<reference evidence="7" key="1">
    <citation type="journal article" date="2014" name="Front. Microbiol.">
        <title>High frequency of phylogenetically diverse reductive dehalogenase-homologous genes in deep subseafloor sedimentary metagenomes.</title>
        <authorList>
            <person name="Kawai M."/>
            <person name="Futagami T."/>
            <person name="Toyoda A."/>
            <person name="Takaki Y."/>
            <person name="Nishi S."/>
            <person name="Hori S."/>
            <person name="Arai W."/>
            <person name="Tsubouchi T."/>
            <person name="Morono Y."/>
            <person name="Uchiyama I."/>
            <person name="Ito T."/>
            <person name="Fujiyama A."/>
            <person name="Inagaki F."/>
            <person name="Takami H."/>
        </authorList>
    </citation>
    <scope>NUCLEOTIDE SEQUENCE</scope>
    <source>
        <strain evidence="7">Expedition CK06-06</strain>
    </source>
</reference>
<dbReference type="GO" id="GO:0055085">
    <property type="term" value="P:transmembrane transport"/>
    <property type="evidence" value="ECO:0007669"/>
    <property type="project" value="InterPro"/>
</dbReference>
<feature type="transmembrane region" description="Helical" evidence="5">
    <location>
        <begin position="54"/>
        <end position="74"/>
    </location>
</feature>
<evidence type="ECO:0000256" key="5">
    <source>
        <dbReference type="SAM" id="Phobius"/>
    </source>
</evidence>
<dbReference type="AlphaFoldDB" id="X1MD85"/>
<dbReference type="InterPro" id="IPR035906">
    <property type="entry name" value="MetI-like_sf"/>
</dbReference>
<dbReference type="PANTHER" id="PTHR43839">
    <property type="entry name" value="OPPC IN A BINDING PROTEIN-DEPENDENT TRANSPORT SYSTEM"/>
    <property type="match status" value="1"/>
</dbReference>
<dbReference type="EMBL" id="BARV01017987">
    <property type="protein sequence ID" value="GAI29602.1"/>
    <property type="molecule type" value="Genomic_DNA"/>
</dbReference>
<keyword evidence="2 5" id="KW-0812">Transmembrane</keyword>
<dbReference type="PROSITE" id="PS50928">
    <property type="entry name" value="ABC_TM1"/>
    <property type="match status" value="1"/>
</dbReference>
<evidence type="ECO:0000313" key="7">
    <source>
        <dbReference type="EMBL" id="GAI29602.1"/>
    </source>
</evidence>
<dbReference type="PANTHER" id="PTHR43839:SF3">
    <property type="entry name" value="OLIGOPEPTIDE ABC TRANSPORTER, PERMEASE PROTEIN"/>
    <property type="match status" value="1"/>
</dbReference>
<evidence type="ECO:0000256" key="1">
    <source>
        <dbReference type="ARBA" id="ARBA00004141"/>
    </source>
</evidence>
<comment type="caution">
    <text evidence="7">The sequence shown here is derived from an EMBL/GenBank/DDBJ whole genome shotgun (WGS) entry which is preliminary data.</text>
</comment>
<keyword evidence="4 5" id="KW-0472">Membrane</keyword>
<evidence type="ECO:0000256" key="4">
    <source>
        <dbReference type="ARBA" id="ARBA00023136"/>
    </source>
</evidence>
<proteinExistence type="predicted"/>
<protein>
    <recommendedName>
        <fullName evidence="6">ABC transmembrane type-1 domain-containing protein</fullName>
    </recommendedName>
</protein>
<sequence>LKTYFGITIILSIVGWCGLARVVRGKLLELREEDFAMAAKIAGASGERIITRHLLPSFLSYLIVHLTLAIPYMILGETSLSFLGLGLRAPVVSWGTLLKDAQNIRTIALNSWLLIPGLFVIIVILSFNFLGDGLRDAADPYK</sequence>
<dbReference type="Pfam" id="PF00528">
    <property type="entry name" value="BPD_transp_1"/>
    <property type="match status" value="1"/>
</dbReference>
<comment type="subcellular location">
    <subcellularLocation>
        <location evidence="1">Membrane</location>
        <topology evidence="1">Multi-pass membrane protein</topology>
    </subcellularLocation>
</comment>
<organism evidence="7">
    <name type="scientific">marine sediment metagenome</name>
    <dbReference type="NCBI Taxonomy" id="412755"/>
    <lineage>
        <taxon>unclassified sequences</taxon>
        <taxon>metagenomes</taxon>
        <taxon>ecological metagenomes</taxon>
    </lineage>
</organism>
<evidence type="ECO:0000259" key="6">
    <source>
        <dbReference type="PROSITE" id="PS50928"/>
    </source>
</evidence>
<evidence type="ECO:0000256" key="3">
    <source>
        <dbReference type="ARBA" id="ARBA00022989"/>
    </source>
</evidence>
<feature type="transmembrane region" description="Helical" evidence="5">
    <location>
        <begin position="6"/>
        <end position="23"/>
    </location>
</feature>